<dbReference type="Gene3D" id="3.40.50.2300">
    <property type="match status" value="2"/>
</dbReference>
<dbReference type="Pfam" id="PF08447">
    <property type="entry name" value="PAS_3"/>
    <property type="match status" value="1"/>
</dbReference>
<dbReference type="Pfam" id="PF00072">
    <property type="entry name" value="Response_reg"/>
    <property type="match status" value="2"/>
</dbReference>
<evidence type="ECO:0000259" key="11">
    <source>
        <dbReference type="PROSITE" id="PS50113"/>
    </source>
</evidence>
<evidence type="ECO:0000313" key="13">
    <source>
        <dbReference type="Proteomes" id="UP000681340"/>
    </source>
</evidence>
<evidence type="ECO:0000256" key="5">
    <source>
        <dbReference type="ARBA" id="ARBA00022777"/>
    </source>
</evidence>
<dbReference type="InterPro" id="IPR003661">
    <property type="entry name" value="HisK_dim/P_dom"/>
</dbReference>
<comment type="caution">
    <text evidence="12">The sequence shown here is derived from an EMBL/GenBank/DDBJ whole genome shotgun (WGS) entry which is preliminary data.</text>
</comment>
<dbReference type="InterPro" id="IPR001789">
    <property type="entry name" value="Sig_transdc_resp-reg_receiver"/>
</dbReference>
<dbReference type="CDD" id="cd00130">
    <property type="entry name" value="PAS"/>
    <property type="match status" value="1"/>
</dbReference>
<dbReference type="EMBL" id="BOQL01000021">
    <property type="protein sequence ID" value="GIM67369.1"/>
    <property type="molecule type" value="Genomic_DNA"/>
</dbReference>
<dbReference type="InterPro" id="IPR000014">
    <property type="entry name" value="PAS"/>
</dbReference>
<dbReference type="InterPro" id="IPR013655">
    <property type="entry name" value="PAS_fold_3"/>
</dbReference>
<keyword evidence="5" id="KW-0418">Kinase</keyword>
<dbReference type="InterPro" id="IPR000700">
    <property type="entry name" value="PAS-assoc_C"/>
</dbReference>
<feature type="modified residue" description="4-aspartylphosphate" evidence="7">
    <location>
        <position position="567"/>
    </location>
</feature>
<dbReference type="EC" id="2.7.13.3" evidence="3"/>
<dbReference type="PRINTS" id="PR00344">
    <property type="entry name" value="BCTRLSENSOR"/>
</dbReference>
<dbReference type="CDD" id="cd00082">
    <property type="entry name" value="HisKA"/>
    <property type="match status" value="1"/>
</dbReference>
<accession>A0A919VL76</accession>
<dbReference type="SUPFAM" id="SSF55874">
    <property type="entry name" value="ATPase domain of HSP90 chaperone/DNA topoisomerase II/histidine kinase"/>
    <property type="match status" value="1"/>
</dbReference>
<dbReference type="InterPro" id="IPR035965">
    <property type="entry name" value="PAS-like_dom_sf"/>
</dbReference>
<evidence type="ECO:0000256" key="4">
    <source>
        <dbReference type="ARBA" id="ARBA00022553"/>
    </source>
</evidence>
<feature type="domain" description="PAS" evidence="10">
    <location>
        <begin position="139"/>
        <end position="204"/>
    </location>
</feature>
<dbReference type="PROSITE" id="PS50113">
    <property type="entry name" value="PAC"/>
    <property type="match status" value="1"/>
</dbReference>
<dbReference type="Pfam" id="PF00512">
    <property type="entry name" value="HisKA"/>
    <property type="match status" value="1"/>
</dbReference>
<dbReference type="SMART" id="SM00448">
    <property type="entry name" value="REC"/>
    <property type="match status" value="2"/>
</dbReference>
<dbReference type="InterPro" id="IPR005467">
    <property type="entry name" value="His_kinase_dom"/>
</dbReference>
<dbReference type="InterPro" id="IPR003594">
    <property type="entry name" value="HATPase_dom"/>
</dbReference>
<dbReference type="Proteomes" id="UP000681340">
    <property type="component" value="Unassembled WGS sequence"/>
</dbReference>
<keyword evidence="5" id="KW-0808">Transferase</keyword>
<dbReference type="AlphaFoldDB" id="A0A919VL76"/>
<feature type="domain" description="Response regulatory" evidence="9">
    <location>
        <begin position="5"/>
        <end position="121"/>
    </location>
</feature>
<dbReference type="GO" id="GO:0005886">
    <property type="term" value="C:plasma membrane"/>
    <property type="evidence" value="ECO:0007669"/>
    <property type="project" value="UniProtKB-SubCell"/>
</dbReference>
<dbReference type="SMART" id="SM00388">
    <property type="entry name" value="HisKA"/>
    <property type="match status" value="1"/>
</dbReference>
<comment type="subcellular location">
    <subcellularLocation>
        <location evidence="2">Cell membrane</location>
    </subcellularLocation>
</comment>
<evidence type="ECO:0000256" key="6">
    <source>
        <dbReference type="ARBA" id="ARBA00023012"/>
    </source>
</evidence>
<dbReference type="Gene3D" id="3.30.450.20">
    <property type="entry name" value="PAS domain"/>
    <property type="match status" value="1"/>
</dbReference>
<dbReference type="RefSeq" id="WP_212988701.1">
    <property type="nucleotide sequence ID" value="NZ_BAABEA010000019.1"/>
</dbReference>
<dbReference type="Gene3D" id="3.30.565.10">
    <property type="entry name" value="Histidine kinase-like ATPase, C-terminal domain"/>
    <property type="match status" value="1"/>
</dbReference>
<dbReference type="PROSITE" id="PS50112">
    <property type="entry name" value="PAS"/>
    <property type="match status" value="1"/>
</dbReference>
<dbReference type="SUPFAM" id="SSF55785">
    <property type="entry name" value="PYP-like sensor domain (PAS domain)"/>
    <property type="match status" value="1"/>
</dbReference>
<dbReference type="Gene3D" id="1.10.287.130">
    <property type="match status" value="1"/>
</dbReference>
<dbReference type="PANTHER" id="PTHR43065">
    <property type="entry name" value="SENSOR HISTIDINE KINASE"/>
    <property type="match status" value="1"/>
</dbReference>
<dbReference type="PROSITE" id="PS50109">
    <property type="entry name" value="HIS_KIN"/>
    <property type="match status" value="1"/>
</dbReference>
<dbReference type="SMART" id="SM00091">
    <property type="entry name" value="PAS"/>
    <property type="match status" value="1"/>
</dbReference>
<feature type="modified residue" description="4-aspartylphosphate" evidence="7">
    <location>
        <position position="56"/>
    </location>
</feature>
<dbReference type="InterPro" id="IPR036890">
    <property type="entry name" value="HATPase_C_sf"/>
</dbReference>
<evidence type="ECO:0000259" key="10">
    <source>
        <dbReference type="PROSITE" id="PS50112"/>
    </source>
</evidence>
<evidence type="ECO:0000313" key="12">
    <source>
        <dbReference type="EMBL" id="GIM67369.1"/>
    </source>
</evidence>
<evidence type="ECO:0000256" key="7">
    <source>
        <dbReference type="PROSITE-ProRule" id="PRU00169"/>
    </source>
</evidence>
<dbReference type="SUPFAM" id="SSF47384">
    <property type="entry name" value="Homodimeric domain of signal transducing histidine kinase"/>
    <property type="match status" value="1"/>
</dbReference>
<protein>
    <recommendedName>
        <fullName evidence="3">histidine kinase</fullName>
        <ecNumber evidence="3">2.7.13.3</ecNumber>
    </recommendedName>
</protein>
<dbReference type="Pfam" id="PF02518">
    <property type="entry name" value="HATPase_c"/>
    <property type="match status" value="1"/>
</dbReference>
<dbReference type="SMART" id="SM00086">
    <property type="entry name" value="PAC"/>
    <property type="match status" value="1"/>
</dbReference>
<evidence type="ECO:0000256" key="3">
    <source>
        <dbReference type="ARBA" id="ARBA00012438"/>
    </source>
</evidence>
<keyword evidence="13" id="KW-1185">Reference proteome</keyword>
<evidence type="ECO:0000259" key="8">
    <source>
        <dbReference type="PROSITE" id="PS50109"/>
    </source>
</evidence>
<keyword evidence="4 7" id="KW-0597">Phosphoprotein</keyword>
<dbReference type="SUPFAM" id="SSF52172">
    <property type="entry name" value="CheY-like"/>
    <property type="match status" value="2"/>
</dbReference>
<dbReference type="CDD" id="cd00156">
    <property type="entry name" value="REC"/>
    <property type="match status" value="1"/>
</dbReference>
<feature type="domain" description="PAC" evidence="11">
    <location>
        <begin position="212"/>
        <end position="264"/>
    </location>
</feature>
<proteinExistence type="predicted"/>
<dbReference type="InterPro" id="IPR001610">
    <property type="entry name" value="PAC"/>
</dbReference>
<sequence length="639" mass="69538">MEDIHVLVIDDSPDDALLIVRQLKKAGLAVSHMRADTAAGVAAALDERVPDVVISDYNMPGFRAEDALEQIRACDADIPFILVSGQMGEEMAAALMRAGVRDFVLKDRLPRLGPAVQRELREAGDRRQRRRAEAALRDSEERFRLLAEHAQDIIFRYRGVPEPAMEYLSPAVESVTGYRPEQFYDDPGLIFRIIEPEDRPVIEQSWRSPHPGTLTVRWHRSSGEVVWTEQRAVAILDDEGRPVAVEGILRDITERVTAEQERAELERQLRQAERLDSLGQLAGGIAHDFNNLLAVIAGYADMLNEELAPEHPGRADLDGIKQAAVRGSGLTRQLLIFSRLEPSQPEVLDVNAVVTDMQRLLSRTLGEDIEVTTSLAPRLPAVTMDRSKLEQVLMNALVNSRAAMPAGGKLSIVTGVAYGAEVPTVNLTITDTGCGMTPEVAARAFEPFYTTKGRGQGTGLGLSTAYGTVTEAGGTISLESRPGVGTTLRVGLPASTAAVPESTSVPGARASGSGEWILVVEDEDAVRDIVCRTLVKAGYRVHAAGDPQQALKMCVDESFVVDALLTDIIMPGMSGTRLAAELRHTRPDLPVLFMSGYTNGPTPGGHELPEDAPLIRKPFETDTLLRELHQLLSRDTPSN</sequence>
<dbReference type="InterPro" id="IPR036097">
    <property type="entry name" value="HisK_dim/P_sf"/>
</dbReference>
<organism evidence="12 13">
    <name type="scientific">Actinoplanes auranticolor</name>
    <dbReference type="NCBI Taxonomy" id="47988"/>
    <lineage>
        <taxon>Bacteria</taxon>
        <taxon>Bacillati</taxon>
        <taxon>Actinomycetota</taxon>
        <taxon>Actinomycetes</taxon>
        <taxon>Micromonosporales</taxon>
        <taxon>Micromonosporaceae</taxon>
        <taxon>Actinoplanes</taxon>
    </lineage>
</organism>
<feature type="domain" description="Response regulatory" evidence="9">
    <location>
        <begin position="516"/>
        <end position="632"/>
    </location>
</feature>
<keyword evidence="6" id="KW-0902">Two-component regulatory system</keyword>
<dbReference type="InterPro" id="IPR011006">
    <property type="entry name" value="CheY-like_superfamily"/>
</dbReference>
<dbReference type="SMART" id="SM00387">
    <property type="entry name" value="HATPase_c"/>
    <property type="match status" value="1"/>
</dbReference>
<dbReference type="InterPro" id="IPR004358">
    <property type="entry name" value="Sig_transdc_His_kin-like_C"/>
</dbReference>
<evidence type="ECO:0000259" key="9">
    <source>
        <dbReference type="PROSITE" id="PS50110"/>
    </source>
</evidence>
<evidence type="ECO:0000256" key="2">
    <source>
        <dbReference type="ARBA" id="ARBA00004236"/>
    </source>
</evidence>
<dbReference type="PROSITE" id="PS50110">
    <property type="entry name" value="RESPONSE_REGULATORY"/>
    <property type="match status" value="2"/>
</dbReference>
<gene>
    <name evidence="12" type="ORF">Aau02nite_27100</name>
</gene>
<dbReference type="NCBIfam" id="TIGR00229">
    <property type="entry name" value="sensory_box"/>
    <property type="match status" value="1"/>
</dbReference>
<dbReference type="PANTHER" id="PTHR43065:SF42">
    <property type="entry name" value="TWO-COMPONENT SENSOR PPRA"/>
    <property type="match status" value="1"/>
</dbReference>
<name>A0A919VL76_9ACTN</name>
<comment type="catalytic activity">
    <reaction evidence="1">
        <text>ATP + protein L-histidine = ADP + protein N-phospho-L-histidine.</text>
        <dbReference type="EC" id="2.7.13.3"/>
    </reaction>
</comment>
<reference evidence="12" key="1">
    <citation type="submission" date="2021-03" db="EMBL/GenBank/DDBJ databases">
        <title>Whole genome shotgun sequence of Actinoplanes auranticolor NBRC 12245.</title>
        <authorList>
            <person name="Komaki H."/>
            <person name="Tamura T."/>
        </authorList>
    </citation>
    <scope>NUCLEOTIDE SEQUENCE</scope>
    <source>
        <strain evidence="12">NBRC 12245</strain>
    </source>
</reference>
<feature type="domain" description="Histidine kinase" evidence="8">
    <location>
        <begin position="284"/>
        <end position="496"/>
    </location>
</feature>
<dbReference type="GO" id="GO:0000155">
    <property type="term" value="F:phosphorelay sensor kinase activity"/>
    <property type="evidence" value="ECO:0007669"/>
    <property type="project" value="InterPro"/>
</dbReference>
<evidence type="ECO:0000256" key="1">
    <source>
        <dbReference type="ARBA" id="ARBA00000085"/>
    </source>
</evidence>